<evidence type="ECO:0000256" key="6">
    <source>
        <dbReference type="ARBA" id="ARBA00023027"/>
    </source>
</evidence>
<dbReference type="PANTHER" id="PTHR23090:SF9">
    <property type="entry name" value="GLUTAMINE-DEPENDENT NAD(+) SYNTHETASE"/>
    <property type="match status" value="1"/>
</dbReference>
<evidence type="ECO:0000256" key="3">
    <source>
        <dbReference type="ARBA" id="ARBA00022598"/>
    </source>
</evidence>
<feature type="active site" description="For glutaminase activity" evidence="7">
    <location>
        <position position="112"/>
    </location>
</feature>
<dbReference type="SUPFAM" id="SSF56317">
    <property type="entry name" value="Carbon-nitrogen hydrolase"/>
    <property type="match status" value="1"/>
</dbReference>
<dbReference type="GO" id="GO:0009435">
    <property type="term" value="P:NAD+ biosynthetic process"/>
    <property type="evidence" value="ECO:0007669"/>
    <property type="project" value="UniProtKB-UniRule"/>
</dbReference>
<dbReference type="InterPro" id="IPR036526">
    <property type="entry name" value="C-N_Hydrolase_sf"/>
</dbReference>
<organism evidence="11 12">
    <name type="scientific">Candidatus Xianfuyuplasma coldseepsis</name>
    <dbReference type="NCBI Taxonomy" id="2782163"/>
    <lineage>
        <taxon>Bacteria</taxon>
        <taxon>Bacillati</taxon>
        <taxon>Mycoplasmatota</taxon>
        <taxon>Mollicutes</taxon>
        <taxon>Candidatus Izemoplasmatales</taxon>
        <taxon>Candidatus Izemoplasmataceae</taxon>
        <taxon>Candidatus Xianfuyuplasma</taxon>
    </lineage>
</organism>
<dbReference type="InterPro" id="IPR022310">
    <property type="entry name" value="NAD/GMP_synthase"/>
</dbReference>
<dbReference type="NCBIfam" id="TIGR00552">
    <property type="entry name" value="nadE"/>
    <property type="match status" value="1"/>
</dbReference>
<dbReference type="AlphaFoldDB" id="A0A7L7KTX7"/>
<dbReference type="SUPFAM" id="SSF52402">
    <property type="entry name" value="Adenine nucleotide alpha hydrolases-like"/>
    <property type="match status" value="1"/>
</dbReference>
<protein>
    <recommendedName>
        <fullName evidence="7 8">Glutamine-dependent NAD(+) synthetase</fullName>
        <ecNumber evidence="7 8">6.3.5.1</ecNumber>
    </recommendedName>
    <alternativeName>
        <fullName evidence="7 8">NAD(+) synthase [glutamine-hydrolyzing]</fullName>
    </alternativeName>
</protein>
<reference evidence="11 12" key="1">
    <citation type="submission" date="2020-02" db="EMBL/GenBank/DDBJ databases">
        <authorList>
            <person name="Zheng R.K."/>
            <person name="Sun C.M."/>
        </authorList>
    </citation>
    <scope>NUCLEOTIDE SEQUENCE [LARGE SCALE GENOMIC DNA]</scope>
    <source>
        <strain evidence="12">zrk13</strain>
    </source>
</reference>
<gene>
    <name evidence="7" type="primary">nadE</name>
    <name evidence="11" type="ORF">G4Z02_08100</name>
</gene>
<feature type="binding site" evidence="7">
    <location>
        <position position="438"/>
    </location>
    <ligand>
        <name>deamido-NAD(+)</name>
        <dbReference type="ChEBI" id="CHEBI:58437"/>
        <note>ligand shared between two neighboring subunits</note>
    </ligand>
</feature>
<evidence type="ECO:0000256" key="7">
    <source>
        <dbReference type="HAMAP-Rule" id="MF_02090"/>
    </source>
</evidence>
<dbReference type="HAMAP" id="MF_02090">
    <property type="entry name" value="NadE_glutamine_dep"/>
    <property type="match status" value="1"/>
</dbReference>
<dbReference type="GO" id="GO:0008795">
    <property type="term" value="F:NAD+ synthase activity"/>
    <property type="evidence" value="ECO:0007669"/>
    <property type="project" value="UniProtKB-UniRule"/>
</dbReference>
<dbReference type="CDD" id="cd07570">
    <property type="entry name" value="GAT_Gln-NAD-synth"/>
    <property type="match status" value="1"/>
</dbReference>
<sequence>MFKNDFIKVASITPRLKVGNPDYNIKEIISLLQDNQAAIAVFPELSVTAYTCNDLFFQESLLHATKTAIAFLLENNPHPGIVVVGAPLELDGVLYNCAFVIQRQTILGIVPKFYLPNTGEFYEKRWFQSGFNVVKHVQEVSYLNQTVPFGKLLFREEHDELSFGIEVCEDMWAPISPGNILSLNGARIIVNLSASNEVLGKREIRKRAILEHSRRNAGAYVYSSAGVHESSSETVFSGHNLIAQNSELIVETENFNQDSEIIYGDIDLAKIDFARRTNASYRDSMNLYRHDVQHITFSLEKSEDYTFSKKFDRTPFIPKKNILASFEKIAALQENALIKRLNHVRANHVVIGISGGLDSTLALLIACRAFDALALDRKGIIAVTMPGLHTSKKTKINADNLMKHLQVTALDIDINQHVKDHFSLIGHDGVTEDITYENTQARARTMILMNLANTYGGLVLGTGDLSEMALGWCTYNGDQMSMYGINVGIPKTLVRFMITEYANHKFISAVQDTLYDIVATPITPELTSNQKTEEAIGKYEINDFIIHRVLRYGDTADRIQWLLPMVFDLTTKETTHYVSQFFRRFYSQQFKRQATPDGPKILDISVNPRGDLRLPSDIDY</sequence>
<dbReference type="GO" id="GO:0005737">
    <property type="term" value="C:cytoplasm"/>
    <property type="evidence" value="ECO:0007669"/>
    <property type="project" value="InterPro"/>
</dbReference>
<dbReference type="Proteomes" id="UP000514720">
    <property type="component" value="Chromosome"/>
</dbReference>
<dbReference type="RefSeq" id="WP_258877511.1">
    <property type="nucleotide sequence ID" value="NZ_CP048914.1"/>
</dbReference>
<dbReference type="NCBIfam" id="NF002730">
    <property type="entry name" value="PRK02628.1"/>
    <property type="match status" value="1"/>
</dbReference>
<keyword evidence="6 7" id="KW-0520">NAD</keyword>
<dbReference type="PIRSF" id="PIRSF006630">
    <property type="entry name" value="NADS_GAT"/>
    <property type="match status" value="1"/>
</dbReference>
<dbReference type="InterPro" id="IPR003694">
    <property type="entry name" value="NAD_synthase"/>
</dbReference>
<comment type="caution">
    <text evidence="7">Lacks conserved residue(s) required for the propagation of feature annotation.</text>
</comment>
<feature type="binding site" evidence="7">
    <location>
        <position position="591"/>
    </location>
    <ligand>
        <name>deamido-NAD(+)</name>
        <dbReference type="ChEBI" id="CHEBI:58437"/>
        <note>ligand shared between two neighboring subunits</note>
    </ligand>
</feature>
<dbReference type="Gene3D" id="1.10.10.1140">
    <property type="entry name" value="Glutamine-dependent NAD+ synthetase, C-terminal domain"/>
    <property type="match status" value="1"/>
</dbReference>
<dbReference type="InterPro" id="IPR014729">
    <property type="entry name" value="Rossmann-like_a/b/a_fold"/>
</dbReference>
<dbReference type="CDD" id="cd00553">
    <property type="entry name" value="NAD_synthase"/>
    <property type="match status" value="1"/>
</dbReference>
<evidence type="ECO:0000256" key="4">
    <source>
        <dbReference type="ARBA" id="ARBA00022741"/>
    </source>
</evidence>
<dbReference type="InterPro" id="IPR003010">
    <property type="entry name" value="C-N_Hydrolase"/>
</dbReference>
<comment type="function">
    <text evidence="7">Catalyzes the ATP-dependent amidation of deamido-NAD to form NAD. Uses L-glutamine as a nitrogen source.</text>
</comment>
<keyword evidence="12" id="KW-1185">Reference proteome</keyword>
<dbReference type="EC" id="6.3.5.1" evidence="7 8"/>
<dbReference type="GO" id="GO:0003952">
    <property type="term" value="F:NAD+ synthase (glutamine-hydrolyzing) activity"/>
    <property type="evidence" value="ECO:0007669"/>
    <property type="project" value="UniProtKB-UniRule"/>
</dbReference>
<dbReference type="KEGG" id="xcl:G4Z02_08100"/>
<dbReference type="PANTHER" id="PTHR23090">
    <property type="entry name" value="NH 3 /GLUTAMINE-DEPENDENT NAD + SYNTHETASE"/>
    <property type="match status" value="1"/>
</dbReference>
<evidence type="ECO:0000256" key="2">
    <source>
        <dbReference type="ARBA" id="ARBA00007145"/>
    </source>
</evidence>
<evidence type="ECO:0000256" key="5">
    <source>
        <dbReference type="ARBA" id="ARBA00022840"/>
    </source>
</evidence>
<dbReference type="Pfam" id="PF00795">
    <property type="entry name" value="CN_hydrolase"/>
    <property type="match status" value="1"/>
</dbReference>
<feature type="binding site" evidence="7">
    <location>
        <position position="467"/>
    </location>
    <ligand>
        <name>deamido-NAD(+)</name>
        <dbReference type="ChEBI" id="CHEBI:58437"/>
        <note>ligand shared between two neighboring subunits</note>
    </ligand>
</feature>
<feature type="active site" description="Proton acceptor; for glutaminase activity" evidence="7">
    <location>
        <position position="44"/>
    </location>
</feature>
<feature type="binding site" evidence="7">
    <location>
        <begin position="472"/>
        <end position="475"/>
    </location>
    <ligand>
        <name>deamido-NAD(+)</name>
        <dbReference type="ChEBI" id="CHEBI:58437"/>
        <note>ligand shared between two neighboring subunits</note>
    </ligand>
</feature>
<comment type="similarity">
    <text evidence="9">Belongs to the NAD synthetase family.</text>
</comment>
<proteinExistence type="inferred from homology"/>
<dbReference type="GO" id="GO:0004359">
    <property type="term" value="F:glutaminase activity"/>
    <property type="evidence" value="ECO:0007669"/>
    <property type="project" value="InterPro"/>
</dbReference>
<evidence type="ECO:0000256" key="9">
    <source>
        <dbReference type="RuleBase" id="RU003811"/>
    </source>
</evidence>
<dbReference type="PROSITE" id="PS50263">
    <property type="entry name" value="CN_HYDROLASE"/>
    <property type="match status" value="1"/>
</dbReference>
<feature type="binding site" evidence="7">
    <location>
        <position position="462"/>
    </location>
    <ligand>
        <name>ATP</name>
        <dbReference type="ChEBI" id="CHEBI:30616"/>
    </ligand>
</feature>
<comment type="similarity">
    <text evidence="2 7 8">In the C-terminal section; belongs to the NAD synthetase family.</text>
</comment>
<keyword evidence="3 7" id="KW-0436">Ligase</keyword>
<evidence type="ECO:0000313" key="12">
    <source>
        <dbReference type="Proteomes" id="UP000514720"/>
    </source>
</evidence>
<name>A0A7L7KTX7_9MOLU</name>
<dbReference type="InterPro" id="IPR014445">
    <property type="entry name" value="Gln-dep_NAD_synthase"/>
</dbReference>
<dbReference type="GO" id="GO:0005524">
    <property type="term" value="F:ATP binding"/>
    <property type="evidence" value="ECO:0007669"/>
    <property type="project" value="UniProtKB-UniRule"/>
</dbReference>
<evidence type="ECO:0000313" key="11">
    <source>
        <dbReference type="EMBL" id="QMS85706.1"/>
    </source>
</evidence>
<dbReference type="Gene3D" id="3.40.50.620">
    <property type="entry name" value="HUPs"/>
    <property type="match status" value="1"/>
</dbReference>
<feature type="binding site" evidence="7">
    <location>
        <begin position="352"/>
        <end position="359"/>
    </location>
    <ligand>
        <name>ATP</name>
        <dbReference type="ChEBI" id="CHEBI:30616"/>
    </ligand>
</feature>
<evidence type="ECO:0000256" key="1">
    <source>
        <dbReference type="ARBA" id="ARBA00005188"/>
    </source>
</evidence>
<comment type="catalytic activity">
    <reaction evidence="7 8">
        <text>deamido-NAD(+) + L-glutamine + ATP + H2O = L-glutamate + AMP + diphosphate + NAD(+) + H(+)</text>
        <dbReference type="Rhea" id="RHEA:24384"/>
        <dbReference type="ChEBI" id="CHEBI:15377"/>
        <dbReference type="ChEBI" id="CHEBI:15378"/>
        <dbReference type="ChEBI" id="CHEBI:29985"/>
        <dbReference type="ChEBI" id="CHEBI:30616"/>
        <dbReference type="ChEBI" id="CHEBI:33019"/>
        <dbReference type="ChEBI" id="CHEBI:57540"/>
        <dbReference type="ChEBI" id="CHEBI:58359"/>
        <dbReference type="ChEBI" id="CHEBI:58437"/>
        <dbReference type="ChEBI" id="CHEBI:456215"/>
        <dbReference type="EC" id="6.3.5.1"/>
    </reaction>
</comment>
<keyword evidence="5 7" id="KW-0067">ATP-binding</keyword>
<feature type="binding site" evidence="7">
    <location>
        <position position="201"/>
    </location>
    <ligand>
        <name>L-glutamine</name>
        <dbReference type="ChEBI" id="CHEBI:58359"/>
    </ligand>
</feature>
<dbReference type="UniPathway" id="UPA00253">
    <property type="reaction ID" value="UER00334"/>
</dbReference>
<feature type="domain" description="CN hydrolase" evidence="10">
    <location>
        <begin position="7"/>
        <end position="268"/>
    </location>
</feature>
<dbReference type="Pfam" id="PF02540">
    <property type="entry name" value="NAD_synthase"/>
    <property type="match status" value="1"/>
</dbReference>
<evidence type="ECO:0000259" key="10">
    <source>
        <dbReference type="PROSITE" id="PS50263"/>
    </source>
</evidence>
<dbReference type="Gene3D" id="3.60.110.10">
    <property type="entry name" value="Carbon-nitrogen hydrolase"/>
    <property type="match status" value="1"/>
</dbReference>
<feature type="active site" description="Nucleophile; for glutaminase activity" evidence="7">
    <location>
        <position position="168"/>
    </location>
</feature>
<dbReference type="InterPro" id="IPR041856">
    <property type="entry name" value="NAD+_synth_C"/>
</dbReference>
<accession>A0A7L7KTX7</accession>
<feature type="binding site" evidence="7">
    <location>
        <position position="195"/>
    </location>
    <ligand>
        <name>L-glutamine</name>
        <dbReference type="ChEBI" id="CHEBI:58359"/>
    </ligand>
</feature>
<keyword evidence="4 7" id="KW-0547">Nucleotide-binding</keyword>
<evidence type="ECO:0000256" key="8">
    <source>
        <dbReference type="PIRNR" id="PIRNR006630"/>
    </source>
</evidence>
<dbReference type="EMBL" id="CP048914">
    <property type="protein sequence ID" value="QMS85706.1"/>
    <property type="molecule type" value="Genomic_DNA"/>
</dbReference>
<comment type="pathway">
    <text evidence="1 7 8">Cofactor biosynthesis; NAD(+) biosynthesis; NAD(+) from deamido-NAD(+) (L-Gln route): step 1/1.</text>
</comment>